<keyword evidence="2" id="KW-1185">Reference proteome</keyword>
<gene>
    <name evidence="1" type="ORF">SPELUC_LOCUS17860</name>
</gene>
<protein>
    <submittedName>
        <fullName evidence="1">8773_t:CDS:1</fullName>
    </submittedName>
</protein>
<proteinExistence type="predicted"/>
<accession>A0ACA9RKQ0</accession>
<name>A0ACA9RKQ0_9GLOM</name>
<feature type="non-terminal residue" evidence="1">
    <location>
        <position position="60"/>
    </location>
</feature>
<comment type="caution">
    <text evidence="1">The sequence shown here is derived from an EMBL/GenBank/DDBJ whole genome shotgun (WGS) entry which is preliminary data.</text>
</comment>
<feature type="non-terminal residue" evidence="1">
    <location>
        <position position="1"/>
    </location>
</feature>
<dbReference type="Proteomes" id="UP000789366">
    <property type="component" value="Unassembled WGS sequence"/>
</dbReference>
<evidence type="ECO:0000313" key="1">
    <source>
        <dbReference type="EMBL" id="CAG8798683.1"/>
    </source>
</evidence>
<sequence length="60" mass="7184">TIGTRNYGNEELRGQETTGTRNYHENEELSQDEEIQYHEDETTKTKHYHKNPNSHHRSRS</sequence>
<organism evidence="1 2">
    <name type="scientific">Cetraspora pellucida</name>
    <dbReference type="NCBI Taxonomy" id="1433469"/>
    <lineage>
        <taxon>Eukaryota</taxon>
        <taxon>Fungi</taxon>
        <taxon>Fungi incertae sedis</taxon>
        <taxon>Mucoromycota</taxon>
        <taxon>Glomeromycotina</taxon>
        <taxon>Glomeromycetes</taxon>
        <taxon>Diversisporales</taxon>
        <taxon>Gigasporaceae</taxon>
        <taxon>Cetraspora</taxon>
    </lineage>
</organism>
<reference evidence="1" key="1">
    <citation type="submission" date="2021-06" db="EMBL/GenBank/DDBJ databases">
        <authorList>
            <person name="Kallberg Y."/>
            <person name="Tangrot J."/>
            <person name="Rosling A."/>
        </authorList>
    </citation>
    <scope>NUCLEOTIDE SEQUENCE</scope>
    <source>
        <strain evidence="1">28 12/20/2015</strain>
    </source>
</reference>
<evidence type="ECO:0000313" key="2">
    <source>
        <dbReference type="Proteomes" id="UP000789366"/>
    </source>
</evidence>
<dbReference type="EMBL" id="CAJVPW010077285">
    <property type="protein sequence ID" value="CAG8798683.1"/>
    <property type="molecule type" value="Genomic_DNA"/>
</dbReference>